<dbReference type="Gene3D" id="1.10.510.10">
    <property type="entry name" value="Transferase(Phosphotransferase) domain 1"/>
    <property type="match status" value="1"/>
</dbReference>
<protein>
    <submittedName>
        <fullName evidence="4">Uncharacterized protein</fullName>
    </submittedName>
</protein>
<proteinExistence type="predicted"/>
<keyword evidence="1" id="KW-0547">Nucleotide-binding</keyword>
<dbReference type="Proteomes" id="UP001642360">
    <property type="component" value="Unassembled WGS sequence"/>
</dbReference>
<dbReference type="SUPFAM" id="SSF56112">
    <property type="entry name" value="Protein kinase-like (PK-like)"/>
    <property type="match status" value="1"/>
</dbReference>
<accession>A0ABC8U3N6</accession>
<dbReference type="PANTHER" id="PTHR27007">
    <property type="match status" value="1"/>
</dbReference>
<sequence length="181" mass="19909">MTVVNCDRGFTFYEILKLGEVSEISPLGVLKKANQTSWGVVSVLYSVPLSFKNSSKEVACGRRPVDSKAPSKEVILVDWVLDCLIGGKLLKMADPKLKNEFEVEEMLLVLKVGLLCSHPVAAVRPSISQVLLYLKGYAPVPENLDALLSTHELDAIMLNHSVYETKHSTPLVTVTEELTGR</sequence>
<comment type="caution">
    <text evidence="4">The sequence shown here is derived from an EMBL/GenBank/DDBJ whole genome shotgun (WGS) entry which is preliminary data.</text>
</comment>
<organism evidence="4 5">
    <name type="scientific">Ilex paraguariensis</name>
    <name type="common">yerba mate</name>
    <dbReference type="NCBI Taxonomy" id="185542"/>
    <lineage>
        <taxon>Eukaryota</taxon>
        <taxon>Viridiplantae</taxon>
        <taxon>Streptophyta</taxon>
        <taxon>Embryophyta</taxon>
        <taxon>Tracheophyta</taxon>
        <taxon>Spermatophyta</taxon>
        <taxon>Magnoliopsida</taxon>
        <taxon>eudicotyledons</taxon>
        <taxon>Gunneridae</taxon>
        <taxon>Pentapetalae</taxon>
        <taxon>asterids</taxon>
        <taxon>campanulids</taxon>
        <taxon>Aquifoliales</taxon>
        <taxon>Aquifoliaceae</taxon>
        <taxon>Ilex</taxon>
    </lineage>
</organism>
<name>A0ABC8U3N6_9AQUA</name>
<evidence type="ECO:0000313" key="4">
    <source>
        <dbReference type="EMBL" id="CAK9176349.1"/>
    </source>
</evidence>
<dbReference type="EMBL" id="CAUOFW020006818">
    <property type="protein sequence ID" value="CAK9176349.1"/>
    <property type="molecule type" value="Genomic_DNA"/>
</dbReference>
<evidence type="ECO:0000256" key="2">
    <source>
        <dbReference type="ARBA" id="ARBA00022840"/>
    </source>
</evidence>
<dbReference type="InterPro" id="IPR050528">
    <property type="entry name" value="L-type_Lectin-RKs"/>
</dbReference>
<evidence type="ECO:0000313" key="3">
    <source>
        <dbReference type="EMBL" id="CAK9165049.1"/>
    </source>
</evidence>
<dbReference type="AlphaFoldDB" id="A0ABC8U3N6"/>
<keyword evidence="2" id="KW-0067">ATP-binding</keyword>
<reference evidence="4 5" key="1">
    <citation type="submission" date="2024-02" db="EMBL/GenBank/DDBJ databases">
        <authorList>
            <person name="Vignale AGUSTIN F."/>
            <person name="Sosa J E."/>
            <person name="Modenutti C."/>
        </authorList>
    </citation>
    <scope>NUCLEOTIDE SEQUENCE [LARGE SCALE GENOMIC DNA]</scope>
</reference>
<keyword evidence="5" id="KW-1185">Reference proteome</keyword>
<dbReference type="InterPro" id="IPR011009">
    <property type="entry name" value="Kinase-like_dom_sf"/>
</dbReference>
<evidence type="ECO:0000313" key="5">
    <source>
        <dbReference type="Proteomes" id="UP001642360"/>
    </source>
</evidence>
<dbReference type="EMBL" id="CAUOFW020004305">
    <property type="protein sequence ID" value="CAK9165049.1"/>
    <property type="molecule type" value="Genomic_DNA"/>
</dbReference>
<gene>
    <name evidence="3" type="ORF">ILEXP_LOCUS34192</name>
    <name evidence="4" type="ORF">ILEXP_LOCUS46196</name>
</gene>
<evidence type="ECO:0000256" key="1">
    <source>
        <dbReference type="ARBA" id="ARBA00022741"/>
    </source>
</evidence>
<dbReference type="GO" id="GO:0005524">
    <property type="term" value="F:ATP binding"/>
    <property type="evidence" value="ECO:0007669"/>
    <property type="project" value="UniProtKB-KW"/>
</dbReference>